<name>A0A6A2YC58_HIBSY</name>
<comment type="caution">
    <text evidence="5">The sequence shown here is derived from an EMBL/GenBank/DDBJ whole genome shotgun (WGS) entry which is preliminary data.</text>
</comment>
<dbReference type="EMBL" id="VEPZ02001510">
    <property type="protein sequence ID" value="KAE8670457.1"/>
    <property type="molecule type" value="Genomic_DNA"/>
</dbReference>
<evidence type="ECO:0000313" key="6">
    <source>
        <dbReference type="Proteomes" id="UP000436088"/>
    </source>
</evidence>
<sequence length="209" mass="23726">MSPPLNFPLSPLSQLNVANSVDSVGEVLQSGSSSGSGSYNFPTSVASWCTQRPSFIRSVSSHSLKNNELHCRFASSLYDFIDSDSGPVRRVSSTSDLHKVKHCVRRAESPLSNESNAIIEGMSRACRYTPEEKKQRIQRYRIKRNLRNFNKKIKYACRKTLADSRPRIRGRFIRNKEIQNNPPVEDGKEDEMNWISSLDIHSQQLLINP</sequence>
<evidence type="ECO:0000256" key="1">
    <source>
        <dbReference type="ARBA" id="ARBA00004123"/>
    </source>
</evidence>
<comment type="subcellular location">
    <subcellularLocation>
        <location evidence="1 3">Nucleus</location>
    </subcellularLocation>
</comment>
<dbReference type="GO" id="GO:0009909">
    <property type="term" value="P:regulation of flower development"/>
    <property type="evidence" value="ECO:0007669"/>
    <property type="project" value="InterPro"/>
</dbReference>
<dbReference type="InterPro" id="IPR045281">
    <property type="entry name" value="CONSTANS-like"/>
</dbReference>
<evidence type="ECO:0000256" key="2">
    <source>
        <dbReference type="ARBA" id="ARBA00023242"/>
    </source>
</evidence>
<dbReference type="AlphaFoldDB" id="A0A6A2YC58"/>
<organism evidence="5 6">
    <name type="scientific">Hibiscus syriacus</name>
    <name type="common">Rose of Sharon</name>
    <dbReference type="NCBI Taxonomy" id="106335"/>
    <lineage>
        <taxon>Eukaryota</taxon>
        <taxon>Viridiplantae</taxon>
        <taxon>Streptophyta</taxon>
        <taxon>Embryophyta</taxon>
        <taxon>Tracheophyta</taxon>
        <taxon>Spermatophyta</taxon>
        <taxon>Magnoliopsida</taxon>
        <taxon>eudicotyledons</taxon>
        <taxon>Gunneridae</taxon>
        <taxon>Pentapetalae</taxon>
        <taxon>rosids</taxon>
        <taxon>malvids</taxon>
        <taxon>Malvales</taxon>
        <taxon>Malvaceae</taxon>
        <taxon>Malvoideae</taxon>
        <taxon>Hibiscus</taxon>
    </lineage>
</organism>
<feature type="domain" description="CCT" evidence="4">
    <location>
        <begin position="133"/>
        <end position="175"/>
    </location>
</feature>
<dbReference type="GO" id="GO:0003700">
    <property type="term" value="F:DNA-binding transcription factor activity"/>
    <property type="evidence" value="ECO:0007669"/>
    <property type="project" value="TreeGrafter"/>
</dbReference>
<dbReference type="InterPro" id="IPR010402">
    <property type="entry name" value="CCT_domain"/>
</dbReference>
<evidence type="ECO:0000313" key="5">
    <source>
        <dbReference type="EMBL" id="KAE8670457.1"/>
    </source>
</evidence>
<keyword evidence="2 3" id="KW-0539">Nucleus</keyword>
<reference evidence="5" key="1">
    <citation type="submission" date="2019-09" db="EMBL/GenBank/DDBJ databases">
        <title>Draft genome information of white flower Hibiscus syriacus.</title>
        <authorList>
            <person name="Kim Y.-M."/>
        </authorList>
    </citation>
    <scope>NUCLEOTIDE SEQUENCE [LARGE SCALE GENOMIC DNA]</scope>
    <source>
        <strain evidence="5">YM2019G1</strain>
    </source>
</reference>
<dbReference type="PROSITE" id="PS51017">
    <property type="entry name" value="CCT"/>
    <property type="match status" value="1"/>
</dbReference>
<keyword evidence="6" id="KW-1185">Reference proteome</keyword>
<proteinExistence type="predicted"/>
<protein>
    <submittedName>
        <fullName evidence="5">Histone H4-like</fullName>
    </submittedName>
</protein>
<dbReference type="Pfam" id="PF06203">
    <property type="entry name" value="CCT"/>
    <property type="match status" value="1"/>
</dbReference>
<gene>
    <name evidence="5" type="ORF">F3Y22_tig00112131pilonHSYRG00056</name>
</gene>
<accession>A0A6A2YC58</accession>
<dbReference type="Proteomes" id="UP000436088">
    <property type="component" value="Unassembled WGS sequence"/>
</dbReference>
<dbReference type="GO" id="GO:0005634">
    <property type="term" value="C:nucleus"/>
    <property type="evidence" value="ECO:0007669"/>
    <property type="project" value="UniProtKB-SubCell"/>
</dbReference>
<dbReference type="PANTHER" id="PTHR31319">
    <property type="entry name" value="ZINC FINGER PROTEIN CONSTANS-LIKE 4"/>
    <property type="match status" value="1"/>
</dbReference>
<evidence type="ECO:0000256" key="3">
    <source>
        <dbReference type="PROSITE-ProRule" id="PRU00357"/>
    </source>
</evidence>
<evidence type="ECO:0000259" key="4">
    <source>
        <dbReference type="PROSITE" id="PS51017"/>
    </source>
</evidence>
<dbReference type="PANTHER" id="PTHR31319:SF114">
    <property type="entry name" value="OS12G0262400 PROTEIN"/>
    <property type="match status" value="1"/>
</dbReference>